<dbReference type="CDD" id="cd06661">
    <property type="entry name" value="GGCT_like"/>
    <property type="match status" value="1"/>
</dbReference>
<protein>
    <recommendedName>
        <fullName evidence="2">Gamma-glutamylcyclotransferase family protein YtfP</fullName>
    </recommendedName>
</protein>
<proteinExistence type="inferred from homology"/>
<dbReference type="Gene3D" id="3.10.490.10">
    <property type="entry name" value="Gamma-glutamyl cyclotransferase-like"/>
    <property type="match status" value="1"/>
</dbReference>
<evidence type="ECO:0000256" key="2">
    <source>
        <dbReference type="ARBA" id="ARBA00069885"/>
    </source>
</evidence>
<sequence>MRIIVYGSLRRKQGNSHWMTNAQWLGDYTIPGYALYDLGHYPAVVSGDGAVYGEVYRIDSTILAELDALRTKSGEYKRILIGTPYGSAWMYLYQRPVTGLTLLPGGDWVRRHEDPSDEAG</sequence>
<evidence type="ECO:0000259" key="3">
    <source>
        <dbReference type="Pfam" id="PF06094"/>
    </source>
</evidence>
<dbReference type="STRING" id="2342.SOPEG_1237"/>
<dbReference type="InterPro" id="IPR009288">
    <property type="entry name" value="AIG2-like_dom"/>
</dbReference>
<dbReference type="HOGENOM" id="CLU_083466_5_2_6"/>
<dbReference type="InterPro" id="IPR036568">
    <property type="entry name" value="GGCT-like_sf"/>
</dbReference>
<dbReference type="RefSeq" id="WP_025244744.1">
    <property type="nucleotide sequence ID" value="NZ_CP006568.1"/>
</dbReference>
<name>W0HN64_9GAMM</name>
<evidence type="ECO:0000256" key="1">
    <source>
        <dbReference type="ARBA" id="ARBA00008861"/>
    </source>
</evidence>
<feature type="domain" description="Gamma-glutamylcyclotransferase AIG2-like" evidence="3">
    <location>
        <begin position="3"/>
        <end position="109"/>
    </location>
</feature>
<dbReference type="eggNOG" id="COG2105">
    <property type="taxonomic scope" value="Bacteria"/>
</dbReference>
<dbReference type="EMBL" id="CP006568">
    <property type="protein sequence ID" value="AHF73533.1"/>
    <property type="molecule type" value="Genomic_DNA"/>
</dbReference>
<comment type="similarity">
    <text evidence="1">Belongs to the gamma-glutamylcyclotransferase family.</text>
</comment>
<dbReference type="InterPro" id="IPR013024">
    <property type="entry name" value="GGCT-like"/>
</dbReference>
<reference evidence="4 5" key="1">
    <citation type="journal article" date="2014" name="Genome Biol. Evol.">
        <title>Genome degeneration and adaptation in a nascent stage of symbiosis.</title>
        <authorList>
            <person name="Oakeson K.F."/>
            <person name="Gil R."/>
            <person name="Clayton A.L."/>
            <person name="Dunn D.M."/>
            <person name="von Niederhausern A.C."/>
            <person name="Hamil C."/>
            <person name="Aoyagi A."/>
            <person name="Duval B."/>
            <person name="Baca A."/>
            <person name="Silva F.J."/>
            <person name="Vallier A."/>
            <person name="Jackson D.G."/>
            <person name="Latorre A."/>
            <person name="Weiss R.B."/>
            <person name="Heddi A."/>
            <person name="Moya A."/>
            <person name="Dale C."/>
        </authorList>
    </citation>
    <scope>NUCLEOTIDE SEQUENCE [LARGE SCALE GENOMIC DNA]</scope>
    <source>
        <strain evidence="5">none</strain>
    </source>
</reference>
<dbReference type="AlphaFoldDB" id="W0HN64"/>
<dbReference type="PATRIC" id="fig|2342.5.peg.1293"/>
<dbReference type="FunFam" id="3.10.490.10:FF:000001">
    <property type="entry name" value="Gamma-glutamylcyclotransferase ytfP"/>
    <property type="match status" value="1"/>
</dbReference>
<dbReference type="KEGG" id="pes:SOPEG_1237"/>
<evidence type="ECO:0000313" key="4">
    <source>
        <dbReference type="EMBL" id="AHF73533.1"/>
    </source>
</evidence>
<gene>
    <name evidence="4" type="primary">ytfP</name>
    <name evidence="4" type="ORF">SOPEG_1237</name>
</gene>
<evidence type="ECO:0000313" key="5">
    <source>
        <dbReference type="Proteomes" id="UP000019025"/>
    </source>
</evidence>
<keyword evidence="5" id="KW-1185">Reference proteome</keyword>
<accession>W0HN64</accession>
<organism evidence="4 5">
    <name type="scientific">Candidatus Sodalis pierantonii str. SOPE</name>
    <dbReference type="NCBI Taxonomy" id="2342"/>
    <lineage>
        <taxon>Bacteria</taxon>
        <taxon>Pseudomonadati</taxon>
        <taxon>Pseudomonadota</taxon>
        <taxon>Gammaproteobacteria</taxon>
        <taxon>Enterobacterales</taxon>
        <taxon>Bruguierivoracaceae</taxon>
        <taxon>Sodalis</taxon>
    </lineage>
</organism>
<dbReference type="Proteomes" id="UP000019025">
    <property type="component" value="Chromosome"/>
</dbReference>
<dbReference type="Pfam" id="PF06094">
    <property type="entry name" value="GGACT"/>
    <property type="match status" value="1"/>
</dbReference>
<dbReference type="SUPFAM" id="SSF110857">
    <property type="entry name" value="Gamma-glutamyl cyclotransferase-like"/>
    <property type="match status" value="1"/>
</dbReference>